<dbReference type="InterPro" id="IPR016181">
    <property type="entry name" value="Acyl_CoA_acyltransferase"/>
</dbReference>
<reference evidence="3" key="1">
    <citation type="submission" date="2014-12" db="EMBL/GenBank/DDBJ databases">
        <title>Genome Sequence of Valsa Canker Pathogens Uncovers a Specific Adaption of Colonization on Woody Bark.</title>
        <authorList>
            <person name="Yin Z."/>
            <person name="Liu H."/>
            <person name="Gao X."/>
            <person name="Li Z."/>
            <person name="Song N."/>
            <person name="Ke X."/>
            <person name="Dai Q."/>
            <person name="Wu Y."/>
            <person name="Sun Y."/>
            <person name="Xu J.-R."/>
            <person name="Kang Z.K."/>
            <person name="Wang L."/>
            <person name="Huang L."/>
        </authorList>
    </citation>
    <scope>NUCLEOTIDE SEQUENCE [LARGE SCALE GENOMIC DNA]</scope>
    <source>
        <strain evidence="3">SXYL134</strain>
    </source>
</reference>
<dbReference type="SUPFAM" id="SSF56112">
    <property type="entry name" value="Protein kinase-like (PK-like)"/>
    <property type="match status" value="1"/>
</dbReference>
<evidence type="ECO:0000256" key="1">
    <source>
        <dbReference type="SAM" id="MobiDB-lite"/>
    </source>
</evidence>
<dbReference type="InterPro" id="IPR011009">
    <property type="entry name" value="Kinase-like_dom_sf"/>
</dbReference>
<dbReference type="STRING" id="694573.A0A194US52"/>
<dbReference type="Gene3D" id="1.10.510.10">
    <property type="entry name" value="Transferase(Phosphotransferase) domain 1"/>
    <property type="match status" value="1"/>
</dbReference>
<name>A0A194US52_CYTMA</name>
<dbReference type="OrthoDB" id="4841025at2759"/>
<dbReference type="EMBL" id="KN714674">
    <property type="protein sequence ID" value="KUI54473.1"/>
    <property type="molecule type" value="Genomic_DNA"/>
</dbReference>
<gene>
    <name evidence="2" type="ORF">VP1G_01986</name>
</gene>
<proteinExistence type="predicted"/>
<dbReference type="Proteomes" id="UP000078576">
    <property type="component" value="Unassembled WGS sequence"/>
</dbReference>
<keyword evidence="3" id="KW-1185">Reference proteome</keyword>
<feature type="region of interest" description="Disordered" evidence="1">
    <location>
        <begin position="662"/>
        <end position="691"/>
    </location>
</feature>
<evidence type="ECO:0000313" key="3">
    <source>
        <dbReference type="Proteomes" id="UP000078576"/>
    </source>
</evidence>
<protein>
    <submittedName>
        <fullName evidence="2">Receptor-like kinase TMK3</fullName>
    </submittedName>
</protein>
<sequence>MDKPHKVDYDLEVLDRPGLTLQPPEIVRLQAQLCQLGSLCFDPLPNYQAFETSSETALDDKIIVGAKQDGQLTAFLSTVVLPISGLDDPVIHTGLTVIHPDHRQSGVIHSLFAALFLHLFSLYPKGIWLSTLSRIITSLGHIATYTTNVFPSPQWDSDYPLTGPSDAHTLIARDINKQHREKMLILPEARFDEKTFVFRAPKYTLFGPACIDDSKDPRYEHRNPQLTEYYRKLLQSPGDEVLQISYFNPEYTFEKGAQVLAKYTYEQYSTAEVFSMLRPGPNDAARAQDLRRKIPIRWQQASNHIKFTRLRNGILWEPTNADVLRLIDDAQPQDWRTPTRQSTGAVRVAPPLDAFDEEVFHGVARSFEHRYYAAVADRKPSMASGNRERATVLLNRFAHSLYRFKMAGQSHIQYLLDPRQLDLGTVSELFSDQAMTAFDNDRVMFFDFSRYGALSGVLTKWGRESQRQPLPNRAILQVFKCLVRACMDLESPRNGTLPIVHFDFEPSNFLFGDRDDAEHPIMPLLREQLSEDWDYINQHPLAENVNTHGEVAGRFGPASNIYHVGLAIWSCITGQMPMLPTKPTTFRDDDGTICYSYGCDLLDDGLYGSVDRDIRRAVARCLIEEPRRRPKAQDLLDLCERRITVAAQRDGDTDQDFDQWCSQAFRDPPMPESLPAFNPGNPSYRQVDPFQ</sequence>
<organism evidence="2 3">
    <name type="scientific">Cytospora mali</name>
    <name type="common">Apple Valsa canker fungus</name>
    <name type="synonym">Valsa mali</name>
    <dbReference type="NCBI Taxonomy" id="578113"/>
    <lineage>
        <taxon>Eukaryota</taxon>
        <taxon>Fungi</taxon>
        <taxon>Dikarya</taxon>
        <taxon>Ascomycota</taxon>
        <taxon>Pezizomycotina</taxon>
        <taxon>Sordariomycetes</taxon>
        <taxon>Sordariomycetidae</taxon>
        <taxon>Diaporthales</taxon>
        <taxon>Cytosporaceae</taxon>
        <taxon>Cytospora</taxon>
    </lineage>
</organism>
<accession>A0A194US52</accession>
<dbReference type="SUPFAM" id="SSF55729">
    <property type="entry name" value="Acyl-CoA N-acyltransferases (Nat)"/>
    <property type="match status" value="1"/>
</dbReference>
<evidence type="ECO:0000313" key="2">
    <source>
        <dbReference type="EMBL" id="KUI54473.1"/>
    </source>
</evidence>
<dbReference type="AlphaFoldDB" id="A0A194US52"/>
<dbReference type="Gene3D" id="3.40.630.30">
    <property type="match status" value="1"/>
</dbReference>